<keyword evidence="9" id="KW-1185">Reference proteome</keyword>
<dbReference type="Gene3D" id="2.60.40.420">
    <property type="entry name" value="Cupredoxins - blue copper proteins"/>
    <property type="match status" value="1"/>
</dbReference>
<evidence type="ECO:0000313" key="8">
    <source>
        <dbReference type="EMBL" id="THU48008.1"/>
    </source>
</evidence>
<reference evidence="8 9" key="1">
    <citation type="journal article" date="2019" name="Nat. Plants">
        <title>Genome sequencing of Musa balbisiana reveals subgenome evolution and function divergence in polyploid bananas.</title>
        <authorList>
            <person name="Yao X."/>
        </authorList>
    </citation>
    <scope>NUCLEOTIDE SEQUENCE [LARGE SCALE GENOMIC DNA]</scope>
    <source>
        <strain evidence="9">cv. DH-PKW</strain>
        <tissue evidence="8">Leaves</tissue>
    </source>
</reference>
<feature type="chain" id="PRO_5020929639" description="Phytocyanin domain-containing protein" evidence="6">
    <location>
        <begin position="23"/>
        <end position="202"/>
    </location>
</feature>
<dbReference type="STRING" id="52838.A0A4S8II32"/>
<keyword evidence="5" id="KW-1133">Transmembrane helix</keyword>
<dbReference type="InterPro" id="IPR039391">
    <property type="entry name" value="Phytocyanin-like"/>
</dbReference>
<evidence type="ECO:0000256" key="6">
    <source>
        <dbReference type="SAM" id="SignalP"/>
    </source>
</evidence>
<keyword evidence="5" id="KW-0812">Transmembrane</keyword>
<keyword evidence="6" id="KW-0732">Signal</keyword>
<feature type="domain" description="Phytocyanin" evidence="7">
    <location>
        <begin position="23"/>
        <end position="124"/>
    </location>
</feature>
<feature type="signal peptide" evidence="6">
    <location>
        <begin position="1"/>
        <end position="22"/>
    </location>
</feature>
<dbReference type="AlphaFoldDB" id="A0A4S8II32"/>
<dbReference type="InterPro" id="IPR008972">
    <property type="entry name" value="Cupredoxin"/>
</dbReference>
<dbReference type="PROSITE" id="PS51485">
    <property type="entry name" value="PHYTOCYANIN"/>
    <property type="match status" value="1"/>
</dbReference>
<evidence type="ECO:0000256" key="4">
    <source>
        <dbReference type="SAM" id="MobiDB-lite"/>
    </source>
</evidence>
<feature type="transmembrane region" description="Helical" evidence="5">
    <location>
        <begin position="181"/>
        <end position="200"/>
    </location>
</feature>
<feature type="compositionally biased region" description="Pro residues" evidence="4">
    <location>
        <begin position="131"/>
        <end position="144"/>
    </location>
</feature>
<dbReference type="PROSITE" id="PS00196">
    <property type="entry name" value="COPPER_BLUE"/>
    <property type="match status" value="1"/>
</dbReference>
<keyword evidence="2" id="KW-0186">Copper</keyword>
<evidence type="ECO:0000313" key="9">
    <source>
        <dbReference type="Proteomes" id="UP000317650"/>
    </source>
</evidence>
<dbReference type="PANTHER" id="PTHR33021">
    <property type="entry name" value="BLUE COPPER PROTEIN"/>
    <property type="match status" value="1"/>
</dbReference>
<keyword evidence="5" id="KW-0472">Membrane</keyword>
<name>A0A4S8II32_MUSBA</name>
<evidence type="ECO:0000256" key="3">
    <source>
        <dbReference type="ARBA" id="ARBA00023180"/>
    </source>
</evidence>
<dbReference type="GO" id="GO:0005886">
    <property type="term" value="C:plasma membrane"/>
    <property type="evidence" value="ECO:0007669"/>
    <property type="project" value="TreeGrafter"/>
</dbReference>
<evidence type="ECO:0000256" key="1">
    <source>
        <dbReference type="ARBA" id="ARBA00022723"/>
    </source>
</evidence>
<dbReference type="GO" id="GO:0009055">
    <property type="term" value="F:electron transfer activity"/>
    <property type="evidence" value="ECO:0007669"/>
    <property type="project" value="InterPro"/>
</dbReference>
<proteinExistence type="predicted"/>
<comment type="caution">
    <text evidence="8">The sequence shown here is derived from an EMBL/GenBank/DDBJ whole genome shotgun (WGS) entry which is preliminary data.</text>
</comment>
<evidence type="ECO:0000259" key="7">
    <source>
        <dbReference type="PROSITE" id="PS51485"/>
    </source>
</evidence>
<dbReference type="InterPro" id="IPR028871">
    <property type="entry name" value="BlueCu_1_BS"/>
</dbReference>
<keyword evidence="1" id="KW-0479">Metal-binding</keyword>
<keyword evidence="3" id="KW-0325">Glycoprotein</keyword>
<dbReference type="GO" id="GO:0046872">
    <property type="term" value="F:metal ion binding"/>
    <property type="evidence" value="ECO:0007669"/>
    <property type="project" value="UniProtKB-KW"/>
</dbReference>
<feature type="compositionally biased region" description="Low complexity" evidence="4">
    <location>
        <begin position="164"/>
        <end position="173"/>
    </location>
</feature>
<feature type="region of interest" description="Disordered" evidence="4">
    <location>
        <begin position="131"/>
        <end position="173"/>
    </location>
</feature>
<evidence type="ECO:0000256" key="2">
    <source>
        <dbReference type="ARBA" id="ARBA00023008"/>
    </source>
</evidence>
<gene>
    <name evidence="8" type="ORF">C4D60_Mb09t21690</name>
</gene>
<dbReference type="Proteomes" id="UP000317650">
    <property type="component" value="Chromosome 9"/>
</dbReference>
<dbReference type="InterPro" id="IPR003245">
    <property type="entry name" value="Phytocyanin_dom"/>
</dbReference>
<protein>
    <recommendedName>
        <fullName evidence="7">Phytocyanin domain-containing protein</fullName>
    </recommendedName>
</protein>
<accession>A0A4S8II32</accession>
<dbReference type="PANTHER" id="PTHR33021:SF339">
    <property type="entry name" value="OS07G0570600 PROTEIN"/>
    <property type="match status" value="1"/>
</dbReference>
<sequence>MATAMALVVVFLLAASVGLSEGAVYKVGDSAGWTLLGNPNYTAWALSKNFQVGDTIVFEYNKEYHNVVEVKKHDYDCCSEKSPIATYATGNDSITLKTKGHHYFLCGIPGHCTAGQKVDIKVSSCAAPATSPAPSPPSISPATPPSSGGGAGGGGGGAGGGVSTPGAAPGASSGTRAAPGGIALLLAVFSFAAIYGGLVWHY</sequence>
<dbReference type="SUPFAM" id="SSF49503">
    <property type="entry name" value="Cupredoxins"/>
    <property type="match status" value="1"/>
</dbReference>
<feature type="compositionally biased region" description="Gly residues" evidence="4">
    <location>
        <begin position="147"/>
        <end position="163"/>
    </location>
</feature>
<evidence type="ECO:0000256" key="5">
    <source>
        <dbReference type="SAM" id="Phobius"/>
    </source>
</evidence>
<organism evidence="8 9">
    <name type="scientific">Musa balbisiana</name>
    <name type="common">Banana</name>
    <dbReference type="NCBI Taxonomy" id="52838"/>
    <lineage>
        <taxon>Eukaryota</taxon>
        <taxon>Viridiplantae</taxon>
        <taxon>Streptophyta</taxon>
        <taxon>Embryophyta</taxon>
        <taxon>Tracheophyta</taxon>
        <taxon>Spermatophyta</taxon>
        <taxon>Magnoliopsida</taxon>
        <taxon>Liliopsida</taxon>
        <taxon>Zingiberales</taxon>
        <taxon>Musaceae</taxon>
        <taxon>Musa</taxon>
    </lineage>
</organism>
<dbReference type="Pfam" id="PF02298">
    <property type="entry name" value="Cu_bind_like"/>
    <property type="match status" value="1"/>
</dbReference>
<dbReference type="EMBL" id="PYDT01000010">
    <property type="protein sequence ID" value="THU48008.1"/>
    <property type="molecule type" value="Genomic_DNA"/>
</dbReference>
<dbReference type="FunFam" id="2.60.40.420:FF:000003">
    <property type="entry name" value="Blue copper"/>
    <property type="match status" value="1"/>
</dbReference>